<evidence type="ECO:0000313" key="2">
    <source>
        <dbReference type="Proteomes" id="UP000636956"/>
    </source>
</evidence>
<dbReference type="AlphaFoldDB" id="A0A917PPV7"/>
<name>A0A917PPV7_9MICO</name>
<comment type="caution">
    <text evidence="1">The sequence shown here is derived from an EMBL/GenBank/DDBJ whole genome shotgun (WGS) entry which is preliminary data.</text>
</comment>
<gene>
    <name evidence="1" type="ORF">GCM10011372_26380</name>
</gene>
<protein>
    <submittedName>
        <fullName evidence="1">Uncharacterized protein</fullName>
    </submittedName>
</protein>
<proteinExistence type="predicted"/>
<sequence length="87" mass="9344">MAPAEEPGTTLFTVRAYGCGTRSGAFDCDEITISEIRADLEPTLSFRNAVAGWRGGGVAGCRGGGVPGWRALVQETVARRDPRRYRV</sequence>
<keyword evidence="2" id="KW-1185">Reference proteome</keyword>
<evidence type="ECO:0000313" key="1">
    <source>
        <dbReference type="EMBL" id="GGJ86675.1"/>
    </source>
</evidence>
<dbReference type="Proteomes" id="UP000636956">
    <property type="component" value="Unassembled WGS sequence"/>
</dbReference>
<dbReference type="EMBL" id="BMMD01000015">
    <property type="protein sequence ID" value="GGJ86675.1"/>
    <property type="molecule type" value="Genomic_DNA"/>
</dbReference>
<reference evidence="1" key="2">
    <citation type="submission" date="2020-09" db="EMBL/GenBank/DDBJ databases">
        <authorList>
            <person name="Sun Q."/>
            <person name="Zhou Y."/>
        </authorList>
    </citation>
    <scope>NUCLEOTIDE SEQUENCE</scope>
    <source>
        <strain evidence="1">CGMCC 1.8984</strain>
    </source>
</reference>
<reference evidence="1" key="1">
    <citation type="journal article" date="2014" name="Int. J. Syst. Evol. Microbiol.">
        <title>Complete genome sequence of Corynebacterium casei LMG S-19264T (=DSM 44701T), isolated from a smear-ripened cheese.</title>
        <authorList>
            <consortium name="US DOE Joint Genome Institute (JGI-PGF)"/>
            <person name="Walter F."/>
            <person name="Albersmeier A."/>
            <person name="Kalinowski J."/>
            <person name="Ruckert C."/>
        </authorList>
    </citation>
    <scope>NUCLEOTIDE SEQUENCE</scope>
    <source>
        <strain evidence="1">CGMCC 1.8984</strain>
    </source>
</reference>
<organism evidence="1 2">
    <name type="scientific">Agromyces bauzanensis</name>
    <dbReference type="NCBI Taxonomy" id="1308924"/>
    <lineage>
        <taxon>Bacteria</taxon>
        <taxon>Bacillati</taxon>
        <taxon>Actinomycetota</taxon>
        <taxon>Actinomycetes</taxon>
        <taxon>Micrococcales</taxon>
        <taxon>Microbacteriaceae</taxon>
        <taxon>Agromyces</taxon>
    </lineage>
</organism>
<accession>A0A917PPV7</accession>